<accession>A0ABS7F2A7</accession>
<feature type="domain" description="CBS" evidence="6">
    <location>
        <begin position="97"/>
        <end position="159"/>
    </location>
</feature>
<feature type="region of interest" description="Disordered" evidence="5">
    <location>
        <begin position="309"/>
        <end position="338"/>
    </location>
</feature>
<comment type="similarity">
    <text evidence="1">Belongs to the UPF0053 family. Hemolysin C subfamily.</text>
</comment>
<name>A0ABS7F2A7_9PROT</name>
<dbReference type="PANTHER" id="PTHR22777:SF27">
    <property type="entry name" value="MAGNESIUM AND COBALT EFFLUX PROTEIN CORC"/>
    <property type="match status" value="1"/>
</dbReference>
<dbReference type="InterPro" id="IPR044751">
    <property type="entry name" value="Ion_transp-like_CBS"/>
</dbReference>
<dbReference type="PROSITE" id="PS51371">
    <property type="entry name" value="CBS"/>
    <property type="match status" value="2"/>
</dbReference>
<feature type="compositionally biased region" description="Pro residues" evidence="5">
    <location>
        <begin position="315"/>
        <end position="332"/>
    </location>
</feature>
<evidence type="ECO:0000259" key="6">
    <source>
        <dbReference type="PROSITE" id="PS51371"/>
    </source>
</evidence>
<dbReference type="Proteomes" id="UP001519924">
    <property type="component" value="Unassembled WGS sequence"/>
</dbReference>
<dbReference type="Gene3D" id="3.30.465.10">
    <property type="match status" value="1"/>
</dbReference>
<evidence type="ECO:0000256" key="2">
    <source>
        <dbReference type="ARBA" id="ARBA00022737"/>
    </source>
</evidence>
<dbReference type="SUPFAM" id="SSF56176">
    <property type="entry name" value="FAD-binding/transporter-associated domain-like"/>
    <property type="match status" value="1"/>
</dbReference>
<dbReference type="SMART" id="SM01091">
    <property type="entry name" value="CorC_HlyC"/>
    <property type="match status" value="1"/>
</dbReference>
<dbReference type="PANTHER" id="PTHR22777">
    <property type="entry name" value="HEMOLYSIN-RELATED"/>
    <property type="match status" value="1"/>
</dbReference>
<keyword evidence="2" id="KW-0677">Repeat</keyword>
<dbReference type="RefSeq" id="WP_220117478.1">
    <property type="nucleotide sequence ID" value="NZ_JAHZUY010000020.1"/>
</dbReference>
<dbReference type="InterPro" id="IPR016169">
    <property type="entry name" value="FAD-bd_PCMH_sub2"/>
</dbReference>
<feature type="domain" description="CBS" evidence="6">
    <location>
        <begin position="164"/>
        <end position="224"/>
    </location>
</feature>
<dbReference type="EMBL" id="JAHZUY010000020">
    <property type="protein sequence ID" value="MBW8269724.1"/>
    <property type="molecule type" value="Genomic_DNA"/>
</dbReference>
<dbReference type="InterPro" id="IPR036318">
    <property type="entry name" value="FAD-bd_PCMH-like_sf"/>
</dbReference>
<keyword evidence="8" id="KW-1185">Reference proteome</keyword>
<dbReference type="Pfam" id="PF00571">
    <property type="entry name" value="CBS"/>
    <property type="match status" value="2"/>
</dbReference>
<sequence length="338" mass="36942">MGEGRSPASPAEAVGGNGRNGAGASPTGLQRGLFWRLQGLLRRREAESVRDRVEELIEGHPEEGDGRGRGAEELDPHERALLRNVLRLRGKTAYDIMVPRADITAMPENLTLDQAIRLIQREGHSRYPVFRENLDDIVGMVHIKDVFAALGPERQGQPFSLRAILRKPLFVVPSVPVLDLLLQMRQARIHMALVVDEYGGIDGLITIEDLVETIVGDISDEHDEPAPPQIVERPDGTLELDARTPVELFESRLGAVLTAEERAADIDTVGGLVFTLAGRVPARGELISHPSGLEFQVLEADPRRIRRLRVRRPGMGPPAGAPPPATSPPAEPMPRAAE</sequence>
<dbReference type="InterPro" id="IPR000644">
    <property type="entry name" value="CBS_dom"/>
</dbReference>
<dbReference type="SUPFAM" id="SSF54631">
    <property type="entry name" value="CBS-domain pair"/>
    <property type="match status" value="1"/>
</dbReference>
<reference evidence="7 8" key="1">
    <citation type="submission" date="2021-08" db="EMBL/GenBank/DDBJ databases">
        <title>Caldovatus sediminis gen. nov., sp. nov., a moderately thermophilic bacterium isolated from a hot spring.</title>
        <authorList>
            <person name="Hu C.-J."/>
            <person name="Li W.-J."/>
            <person name="Xian W.-D."/>
        </authorList>
    </citation>
    <scope>NUCLEOTIDE SEQUENCE [LARGE SCALE GENOMIC DNA]</scope>
    <source>
        <strain evidence="7 8">SYSU G05006</strain>
    </source>
</reference>
<dbReference type="Pfam" id="PF03471">
    <property type="entry name" value="CorC_HlyC"/>
    <property type="match status" value="1"/>
</dbReference>
<dbReference type="InterPro" id="IPR046342">
    <property type="entry name" value="CBS_dom_sf"/>
</dbReference>
<feature type="region of interest" description="Disordered" evidence="5">
    <location>
        <begin position="55"/>
        <end position="74"/>
    </location>
</feature>
<dbReference type="CDD" id="cd04590">
    <property type="entry name" value="CBS_pair_CorC_HlyC_assoc"/>
    <property type="match status" value="1"/>
</dbReference>
<evidence type="ECO:0000256" key="4">
    <source>
        <dbReference type="PROSITE-ProRule" id="PRU00703"/>
    </source>
</evidence>
<evidence type="ECO:0000256" key="5">
    <source>
        <dbReference type="SAM" id="MobiDB-lite"/>
    </source>
</evidence>
<feature type="region of interest" description="Disordered" evidence="5">
    <location>
        <begin position="1"/>
        <end position="28"/>
    </location>
</feature>
<evidence type="ECO:0000313" key="7">
    <source>
        <dbReference type="EMBL" id="MBW8269724.1"/>
    </source>
</evidence>
<evidence type="ECO:0000256" key="1">
    <source>
        <dbReference type="ARBA" id="ARBA00006446"/>
    </source>
</evidence>
<gene>
    <name evidence="7" type="ORF">K1J50_09515</name>
</gene>
<comment type="caution">
    <text evidence="7">The sequence shown here is derived from an EMBL/GenBank/DDBJ whole genome shotgun (WGS) entry which is preliminary data.</text>
</comment>
<organism evidence="7 8">
    <name type="scientific">Caldovatus aquaticus</name>
    <dbReference type="NCBI Taxonomy" id="2865671"/>
    <lineage>
        <taxon>Bacteria</taxon>
        <taxon>Pseudomonadati</taxon>
        <taxon>Pseudomonadota</taxon>
        <taxon>Alphaproteobacteria</taxon>
        <taxon>Acetobacterales</taxon>
        <taxon>Roseomonadaceae</taxon>
        <taxon>Caldovatus</taxon>
    </lineage>
</organism>
<protein>
    <submittedName>
        <fullName evidence="7">Hemolysin family protein</fullName>
    </submittedName>
</protein>
<evidence type="ECO:0000256" key="3">
    <source>
        <dbReference type="ARBA" id="ARBA00023122"/>
    </source>
</evidence>
<dbReference type="Gene3D" id="3.10.580.10">
    <property type="entry name" value="CBS-domain"/>
    <property type="match status" value="1"/>
</dbReference>
<evidence type="ECO:0000313" key="8">
    <source>
        <dbReference type="Proteomes" id="UP001519924"/>
    </source>
</evidence>
<dbReference type="InterPro" id="IPR005170">
    <property type="entry name" value="Transptr-assoc_dom"/>
</dbReference>
<proteinExistence type="inferred from homology"/>
<dbReference type="SMART" id="SM00116">
    <property type="entry name" value="CBS"/>
    <property type="match status" value="2"/>
</dbReference>
<keyword evidence="3 4" id="KW-0129">CBS domain</keyword>